<dbReference type="Gene3D" id="1.10.10.10">
    <property type="entry name" value="Winged helix-like DNA-binding domain superfamily/Winged helix DNA-binding domain"/>
    <property type="match status" value="1"/>
</dbReference>
<dbReference type="PROSITE" id="PS51071">
    <property type="entry name" value="HTH_RPIR"/>
    <property type="match status" value="1"/>
</dbReference>
<evidence type="ECO:0000313" key="8">
    <source>
        <dbReference type="EMBL" id="CDT53502.1"/>
    </source>
</evidence>
<dbReference type="GeneID" id="66352968"/>
<dbReference type="PANTHER" id="PTHR30514:SF1">
    <property type="entry name" value="HTH-TYPE TRANSCRIPTIONAL REGULATOR HEXR-RELATED"/>
    <property type="match status" value="1"/>
</dbReference>
<evidence type="ECO:0000259" key="5">
    <source>
        <dbReference type="PROSITE" id="PS51464"/>
    </source>
</evidence>
<keyword evidence="3" id="KW-0804">Transcription</keyword>
<feature type="domain" description="SIS" evidence="5">
    <location>
        <begin position="106"/>
        <end position="248"/>
    </location>
</feature>
<dbReference type="GO" id="GO:1901135">
    <property type="term" value="P:carbohydrate derivative metabolic process"/>
    <property type="evidence" value="ECO:0007669"/>
    <property type="project" value="InterPro"/>
</dbReference>
<accession>A0A068ZY58</accession>
<sequence length="254" mass="29975">MKIEGLFNKYYNSFTANDKYICECILNHKEDCIKLSIDEFADKYHISTSALSRFAQKLQLPGYSELRVIIRLNETEVEYKNQSKHQLMDCYNKVINDIEKKDCSIMFERMKKANRIIVFGEGYSQERVAKEMKRIFLPTGKIIYDVYGYDMIQALNHFIKTDDMIFFISLNGDASTIIDFAKEMRMKGIYMVSITKMISNPLARLCDENLYIQSISISVDKQLDYDVTTPYFILIELLYIKYKMYLESEHIPRK</sequence>
<evidence type="ECO:0000313" key="7">
    <source>
        <dbReference type="EMBL" id="CDS83654.1"/>
    </source>
</evidence>
<proteinExistence type="predicted"/>
<organism evidence="7">
    <name type="scientific">Clostridioides difficile</name>
    <name type="common">Peptoclostridium difficile</name>
    <dbReference type="NCBI Taxonomy" id="1496"/>
    <lineage>
        <taxon>Bacteria</taxon>
        <taxon>Bacillati</taxon>
        <taxon>Bacillota</taxon>
        <taxon>Clostridia</taxon>
        <taxon>Peptostreptococcales</taxon>
        <taxon>Peptostreptococcaceae</taxon>
        <taxon>Clostridioides</taxon>
    </lineage>
</organism>
<dbReference type="InterPro" id="IPR047640">
    <property type="entry name" value="RpiR-like"/>
</dbReference>
<dbReference type="Pfam" id="PF01418">
    <property type="entry name" value="HTH_6"/>
    <property type="match status" value="1"/>
</dbReference>
<dbReference type="SUPFAM" id="SSF46689">
    <property type="entry name" value="Homeodomain-like"/>
    <property type="match status" value="1"/>
</dbReference>
<evidence type="ECO:0000313" key="6">
    <source>
        <dbReference type="EMBL" id="CDS83558.1"/>
    </source>
</evidence>
<dbReference type="CDD" id="cd05013">
    <property type="entry name" value="SIS_RpiR"/>
    <property type="match status" value="1"/>
</dbReference>
<keyword evidence="1" id="KW-0805">Transcription regulation</keyword>
<dbReference type="InterPro" id="IPR009057">
    <property type="entry name" value="Homeodomain-like_sf"/>
</dbReference>
<protein>
    <submittedName>
        <fullName evidence="7">Transcriptional regulator, RpiR family</fullName>
    </submittedName>
</protein>
<dbReference type="RefSeq" id="WP_021365057.1">
    <property type="nucleotide sequence ID" value="NZ_BBYB01000040.1"/>
</dbReference>
<dbReference type="GO" id="GO:0097367">
    <property type="term" value="F:carbohydrate derivative binding"/>
    <property type="evidence" value="ECO:0007669"/>
    <property type="project" value="InterPro"/>
</dbReference>
<reference evidence="7" key="1">
    <citation type="submission" date="2014-07" db="EMBL/GenBank/DDBJ databases">
        <authorList>
            <person name="Monot Marc"/>
        </authorList>
    </citation>
    <scope>NUCLEOTIDE SEQUENCE</scope>
    <source>
        <strain evidence="8">7032989</strain>
        <strain evidence="7">7032994</strain>
    </source>
</reference>
<feature type="domain" description="HTH rpiR-type" evidence="4">
    <location>
        <begin position="1"/>
        <end position="77"/>
    </location>
</feature>
<dbReference type="PANTHER" id="PTHR30514">
    <property type="entry name" value="GLUCOKINASE"/>
    <property type="match status" value="1"/>
</dbReference>
<dbReference type="GO" id="GO:0003700">
    <property type="term" value="F:DNA-binding transcription factor activity"/>
    <property type="evidence" value="ECO:0007669"/>
    <property type="project" value="InterPro"/>
</dbReference>
<dbReference type="EMBL" id="LK933238">
    <property type="protein sequence ID" value="CDT53502.1"/>
    <property type="molecule type" value="Genomic_DNA"/>
</dbReference>
<dbReference type="GO" id="GO:0003677">
    <property type="term" value="F:DNA binding"/>
    <property type="evidence" value="ECO:0007669"/>
    <property type="project" value="UniProtKB-KW"/>
</dbReference>
<dbReference type="AlphaFoldDB" id="A0A068ZY58"/>
<dbReference type="InterPro" id="IPR000281">
    <property type="entry name" value="HTH_RpiR"/>
</dbReference>
<dbReference type="InterPro" id="IPR001347">
    <property type="entry name" value="SIS_dom"/>
</dbReference>
<dbReference type="EMBL" id="LK932350">
    <property type="protein sequence ID" value="CDS83654.1"/>
    <property type="molecule type" value="Genomic_DNA"/>
</dbReference>
<dbReference type="EMBL" id="LK932467">
    <property type="protein sequence ID" value="CDS83558.1"/>
    <property type="molecule type" value="Genomic_DNA"/>
</dbReference>
<name>A0A068ZY58_CLODI</name>
<gene>
    <name evidence="8" type="ORF">BN1095_550035</name>
    <name evidence="6" type="ORF">BN1096_180092</name>
    <name evidence="7" type="ORF">BN1097_160094</name>
</gene>
<dbReference type="InterPro" id="IPR035472">
    <property type="entry name" value="RpiR-like_SIS"/>
</dbReference>
<keyword evidence="2" id="KW-0238">DNA-binding</keyword>
<dbReference type="InterPro" id="IPR036388">
    <property type="entry name" value="WH-like_DNA-bd_sf"/>
</dbReference>
<dbReference type="SUPFAM" id="SSF53697">
    <property type="entry name" value="SIS domain"/>
    <property type="match status" value="1"/>
</dbReference>
<dbReference type="Pfam" id="PF01380">
    <property type="entry name" value="SIS"/>
    <property type="match status" value="1"/>
</dbReference>
<evidence type="ECO:0000256" key="1">
    <source>
        <dbReference type="ARBA" id="ARBA00023015"/>
    </source>
</evidence>
<dbReference type="InterPro" id="IPR046348">
    <property type="entry name" value="SIS_dom_sf"/>
</dbReference>
<evidence type="ECO:0000256" key="3">
    <source>
        <dbReference type="ARBA" id="ARBA00023163"/>
    </source>
</evidence>
<dbReference type="Gene3D" id="3.40.50.10490">
    <property type="entry name" value="Glucose-6-phosphate isomerase like protein, domain 1"/>
    <property type="match status" value="1"/>
</dbReference>
<evidence type="ECO:0000256" key="2">
    <source>
        <dbReference type="ARBA" id="ARBA00023125"/>
    </source>
</evidence>
<evidence type="ECO:0000259" key="4">
    <source>
        <dbReference type="PROSITE" id="PS51071"/>
    </source>
</evidence>
<dbReference type="PROSITE" id="PS51464">
    <property type="entry name" value="SIS"/>
    <property type="match status" value="1"/>
</dbReference>